<feature type="region of interest" description="Disordered" evidence="2">
    <location>
        <begin position="1299"/>
        <end position="1378"/>
    </location>
</feature>
<feature type="compositionally biased region" description="Basic and acidic residues" evidence="2">
    <location>
        <begin position="1226"/>
        <end position="1244"/>
    </location>
</feature>
<feature type="compositionally biased region" description="Basic and acidic residues" evidence="2">
    <location>
        <begin position="1043"/>
        <end position="1062"/>
    </location>
</feature>
<feature type="compositionally biased region" description="Polar residues" evidence="2">
    <location>
        <begin position="1435"/>
        <end position="1444"/>
    </location>
</feature>
<dbReference type="EMBL" id="JAPXFL010000001">
    <property type="protein sequence ID" value="KAK9512990.1"/>
    <property type="molecule type" value="Genomic_DNA"/>
</dbReference>
<dbReference type="PROSITE" id="PS50896">
    <property type="entry name" value="LISH"/>
    <property type="match status" value="1"/>
</dbReference>
<gene>
    <name evidence="3" type="ORF">O3M35_001286</name>
</gene>
<keyword evidence="4" id="KW-1185">Reference proteome</keyword>
<evidence type="ECO:0000256" key="2">
    <source>
        <dbReference type="SAM" id="MobiDB-lite"/>
    </source>
</evidence>
<evidence type="ECO:0008006" key="5">
    <source>
        <dbReference type="Google" id="ProtNLM"/>
    </source>
</evidence>
<feature type="coiled-coil region" evidence="1">
    <location>
        <begin position="1101"/>
        <end position="1178"/>
    </location>
</feature>
<feature type="compositionally biased region" description="Basic and acidic residues" evidence="2">
    <location>
        <begin position="476"/>
        <end position="486"/>
    </location>
</feature>
<feature type="compositionally biased region" description="Basic and acidic residues" evidence="2">
    <location>
        <begin position="1407"/>
        <end position="1431"/>
    </location>
</feature>
<feature type="compositionally biased region" description="Polar residues" evidence="2">
    <location>
        <begin position="908"/>
        <end position="923"/>
    </location>
</feature>
<feature type="region of interest" description="Disordered" evidence="2">
    <location>
        <begin position="135"/>
        <end position="157"/>
    </location>
</feature>
<feature type="region of interest" description="Disordered" evidence="2">
    <location>
        <begin position="1226"/>
        <end position="1246"/>
    </location>
</feature>
<feature type="compositionally biased region" description="Polar residues" evidence="2">
    <location>
        <begin position="635"/>
        <end position="644"/>
    </location>
</feature>
<evidence type="ECO:0000313" key="4">
    <source>
        <dbReference type="Proteomes" id="UP001461498"/>
    </source>
</evidence>
<organism evidence="3 4">
    <name type="scientific">Rhynocoris fuscipes</name>
    <dbReference type="NCBI Taxonomy" id="488301"/>
    <lineage>
        <taxon>Eukaryota</taxon>
        <taxon>Metazoa</taxon>
        <taxon>Ecdysozoa</taxon>
        <taxon>Arthropoda</taxon>
        <taxon>Hexapoda</taxon>
        <taxon>Insecta</taxon>
        <taxon>Pterygota</taxon>
        <taxon>Neoptera</taxon>
        <taxon>Paraneoptera</taxon>
        <taxon>Hemiptera</taxon>
        <taxon>Heteroptera</taxon>
        <taxon>Panheteroptera</taxon>
        <taxon>Cimicomorpha</taxon>
        <taxon>Reduviidae</taxon>
        <taxon>Harpactorinae</taxon>
        <taxon>Harpactorini</taxon>
        <taxon>Rhynocoris</taxon>
    </lineage>
</organism>
<feature type="region of interest" description="Disordered" evidence="2">
    <location>
        <begin position="908"/>
        <end position="934"/>
    </location>
</feature>
<feature type="compositionally biased region" description="Polar residues" evidence="2">
    <location>
        <begin position="465"/>
        <end position="475"/>
    </location>
</feature>
<reference evidence="3 4" key="1">
    <citation type="submission" date="2022-12" db="EMBL/GenBank/DDBJ databases">
        <title>Chromosome-level genome assembly of true bugs.</title>
        <authorList>
            <person name="Ma L."/>
            <person name="Li H."/>
        </authorList>
    </citation>
    <scope>NUCLEOTIDE SEQUENCE [LARGE SCALE GENOMIC DNA]</scope>
    <source>
        <strain evidence="3">Lab_2022b</strain>
    </source>
</reference>
<dbReference type="Proteomes" id="UP001461498">
    <property type="component" value="Unassembled WGS sequence"/>
</dbReference>
<feature type="compositionally biased region" description="Basic and acidic residues" evidence="2">
    <location>
        <begin position="145"/>
        <end position="157"/>
    </location>
</feature>
<accession>A0AAW1DRZ4</accession>
<feature type="region of interest" description="Disordered" evidence="2">
    <location>
        <begin position="171"/>
        <end position="196"/>
    </location>
</feature>
<feature type="compositionally biased region" description="Basic and acidic residues" evidence="2">
    <location>
        <begin position="1348"/>
        <end position="1373"/>
    </location>
</feature>
<name>A0AAW1DRZ4_9HEMI</name>
<feature type="compositionally biased region" description="Basic and acidic residues" evidence="2">
    <location>
        <begin position="1452"/>
        <end position="1472"/>
    </location>
</feature>
<feature type="region of interest" description="Disordered" evidence="2">
    <location>
        <begin position="1036"/>
        <end position="1080"/>
    </location>
</feature>
<sequence length="1559" mass="176783">MESLLPTEIARLVYGYLIDENCEEAARLFLETSEHLKECLLVYKKGRRFNTRVSRYNLIDILDILCETTCIVKTHSEQTASEVSADNVLQQLKALLIPEEVRNIKHVKGKNEKSLPSLEKDEDCNENDMSTIHLAEQENSTSAKVSEEKKTSDDVERTENISEVLVDDDVAGKTNDFSGRMLEERSSEDGPSTMQQMEPSCVTLSCLSVQCSDNMPKPDYNSETANVNSSQTDQTKTDIKPFTATASPLNTAKNSHTLLPPLQPKVRNAKSPIMTQNINLQLQTPTKMNLSYNQSESIQGNNHLLNLQQTVTTNYSINQPLIYIKTATIDRSQFLPNIFTSDHRPKSPSYREILENPSSSKVKNNQTSLVEIETHPAETPLKHHENSLSEFLHFKTVIKDDASEIIRTGVRTRGGYRKRVGKIQRTVKAHLPKTNAQDENKSNSVPVLSGDYVDQTTSSVTTVTPIQDSTLSNNESSEKIPDKTNDDSLSINNEEIEKNNSMEQVKKTANDTVEKSDSTAIKNNLRKRGSLSVPRRGSHIRALEFKTPMKNLLNRRSLTSPKQLQINSRSPGCKKSLRCVRVTLFKSPNSKKENKTWDSDLRQCFTGNNDIPSSIGLKRKPSKEVLNDSKHVKQNKSSPTVSAATVRTEDTNDVLADEIQKEVLSVIGEDINLISESSNLVNDQIINQSTPDKSDHKILNNKSIESSRLNNVLTNTLPADLSPNRSCFMTPVSKVLQEYREILSQKILTPGTPLNDTITPVTGTIQLNPNLICQDSLEASLISECKRIETENLTKSTEEKSLDKNESIFNTPDILTIKRIDNKFKSNTLPVNDTLLTKQQNYECDLQLNTTESCVNLQNISRDFQDVINNDIHASTPMKNNSPHSSNNENKNTRIEINETCLHSKNEIQSNESLPSINSNSKSTNEEHITSAEGYKTKTNSAKLKNKTINKNYEIDCNKIIAECLQSAKENLYGLKNKPCSSSPEQSLEKIKRKCKTVKLTKVKKSAKKNDYYLRSKSTVRSDKEKLNSLLFSSDSEQSCSCKDSDVSDGKCLNNDRKENSEPVRVISAPSPQNSTADTDSVDFDEVFLVTNKQNVEKTLLKQKEIKEKHLKKTVNNLEENCVNENAKEIDFDDVFLVRNKQNTNVQTVNLEKTSINQKHLKKTVENSEEKLERENDNGVKSRDLDEQQVNFIESPSEVNRGRGSVEISELPVRNINSHILDKESLKVKEASEESPKSNRDRSPCKFSSEKLSNYTFTFALKLDGINVTKQLKISPFYSLFDMKSTNEISNNLETKEKEYCTNESDSSGKKIIKKRRHDHYSEKTLQESVSSSKLDEQKSSPIKKSRRNSDHRSYTSTRNEKVKSRWHAETRAKRSPARFYSRHFRDYNTSRLKRLSTPRNRFSTFRRNDTGSTRKERQERYSGRKSELTRRTAYRSTVDSSPETSRRFHKDRTDNKKTREDLSRTQYRKDSGNSLTSSHHSSRSQKDKKMNEDKEDGELSESSVSIYRSRPVEISSPAKNQRTITIQSSSSPVDPDTRAILKKLNLDHFLSILHGKEK</sequence>
<feature type="region of interest" description="Disordered" evidence="2">
    <location>
        <begin position="456"/>
        <end position="490"/>
    </location>
</feature>
<feature type="region of interest" description="Disordered" evidence="2">
    <location>
        <begin position="1392"/>
        <end position="1535"/>
    </location>
</feature>
<keyword evidence="1" id="KW-0175">Coiled coil</keyword>
<evidence type="ECO:0000256" key="1">
    <source>
        <dbReference type="SAM" id="Coils"/>
    </source>
</evidence>
<feature type="region of interest" description="Disordered" evidence="2">
    <location>
        <begin position="624"/>
        <end position="644"/>
    </location>
</feature>
<feature type="compositionally biased region" description="Polar residues" evidence="2">
    <location>
        <begin position="1070"/>
        <end position="1079"/>
    </location>
</feature>
<comment type="caution">
    <text evidence="3">The sequence shown here is derived from an EMBL/GenBank/DDBJ whole genome shotgun (WGS) entry which is preliminary data.</text>
</comment>
<proteinExistence type="predicted"/>
<feature type="compositionally biased region" description="Polar residues" evidence="2">
    <location>
        <begin position="1518"/>
        <end position="1533"/>
    </location>
</feature>
<protein>
    <recommendedName>
        <fullName evidence="5">LisH domain-containing protein</fullName>
    </recommendedName>
</protein>
<evidence type="ECO:0000313" key="3">
    <source>
        <dbReference type="EMBL" id="KAK9512990.1"/>
    </source>
</evidence>
<dbReference type="InterPro" id="IPR006594">
    <property type="entry name" value="LisH"/>
</dbReference>